<keyword evidence="4" id="KW-0274">FAD</keyword>
<gene>
    <name evidence="7" type="ORF">K432DRAFT_410944</name>
</gene>
<dbReference type="InterPro" id="IPR050416">
    <property type="entry name" value="FAD-linked_Oxidoreductase"/>
</dbReference>
<evidence type="ECO:0000259" key="6">
    <source>
        <dbReference type="PROSITE" id="PS51387"/>
    </source>
</evidence>
<evidence type="ECO:0000313" key="7">
    <source>
        <dbReference type="EMBL" id="OCK73149.1"/>
    </source>
</evidence>
<dbReference type="InterPro" id="IPR012951">
    <property type="entry name" value="BBE"/>
</dbReference>
<accession>A0A8E2DWZ3</accession>
<dbReference type="SUPFAM" id="SSF56176">
    <property type="entry name" value="FAD-binding/transporter-associated domain-like"/>
    <property type="match status" value="1"/>
</dbReference>
<evidence type="ECO:0000313" key="8">
    <source>
        <dbReference type="Proteomes" id="UP000250266"/>
    </source>
</evidence>
<dbReference type="InterPro" id="IPR016169">
    <property type="entry name" value="FAD-bd_PCMH_sub2"/>
</dbReference>
<protein>
    <submittedName>
        <fullName evidence="7">Glucooligosaccharide oxidase</fullName>
    </submittedName>
</protein>
<proteinExistence type="inferred from homology"/>
<dbReference type="PROSITE" id="PS51387">
    <property type="entry name" value="FAD_PCMH"/>
    <property type="match status" value="1"/>
</dbReference>
<dbReference type="Gene3D" id="3.40.462.20">
    <property type="match status" value="1"/>
</dbReference>
<evidence type="ECO:0000256" key="3">
    <source>
        <dbReference type="ARBA" id="ARBA00022630"/>
    </source>
</evidence>
<dbReference type="GO" id="GO:0071949">
    <property type="term" value="F:FAD binding"/>
    <property type="evidence" value="ECO:0007669"/>
    <property type="project" value="InterPro"/>
</dbReference>
<organism evidence="7 8">
    <name type="scientific">Lepidopterella palustris CBS 459.81</name>
    <dbReference type="NCBI Taxonomy" id="1314670"/>
    <lineage>
        <taxon>Eukaryota</taxon>
        <taxon>Fungi</taxon>
        <taxon>Dikarya</taxon>
        <taxon>Ascomycota</taxon>
        <taxon>Pezizomycotina</taxon>
        <taxon>Dothideomycetes</taxon>
        <taxon>Pleosporomycetidae</taxon>
        <taxon>Mytilinidiales</taxon>
        <taxon>Argynnaceae</taxon>
        <taxon>Lepidopterella</taxon>
    </lineage>
</organism>
<feature type="domain" description="FAD-binding PCMH-type" evidence="6">
    <location>
        <begin position="1"/>
        <end position="156"/>
    </location>
</feature>
<dbReference type="OrthoDB" id="415825at2759"/>
<dbReference type="InterPro" id="IPR036318">
    <property type="entry name" value="FAD-bd_PCMH-like_sf"/>
</dbReference>
<dbReference type="InterPro" id="IPR006094">
    <property type="entry name" value="Oxid_FAD_bind_N"/>
</dbReference>
<dbReference type="Gene3D" id="3.30.465.10">
    <property type="match status" value="1"/>
</dbReference>
<sequence length="414" mass="44408">MQKAIKYAAQNNVSFLATGGGHGYSGSLGALHDGIELVMGNFKSVEVDTAKNLMTVGGSARFRDVTGPCYAAGKAFPVGACSCVGAAGASLGGGIGFYSGMYGAISDSLSSVEMVTGTGELVTASASENPDLFWAIKGAGANYGVITSFTFMVYDFANEGQVMNADMTFPATQNGSLFTFAQSWVGRQPKELSITFSIVFSPAAEELLIVANVIYAGPLDEGKSLIKPLLDLNPQNTNISYLPWKDISNAANYGAPARSCLESTTSVPYAVNLYQVDVKGLSAAVDFLDDTVANTPALQAFVIALTQYATYGFQQHAADSSAFPYRDVAIFAQIDITVSRPQDLLTIDSFGRTFRDRLQQISGKDHLEVYTNLAHGDEGAAAWYSRNNVPRLRELKKRYDPGRLFEFYNPVDRD</sequence>
<keyword evidence="3" id="KW-0285">Flavoprotein</keyword>
<dbReference type="GO" id="GO:0016491">
    <property type="term" value="F:oxidoreductase activity"/>
    <property type="evidence" value="ECO:0007669"/>
    <property type="project" value="UniProtKB-KW"/>
</dbReference>
<name>A0A8E2DWZ3_9PEZI</name>
<evidence type="ECO:0000256" key="1">
    <source>
        <dbReference type="ARBA" id="ARBA00001974"/>
    </source>
</evidence>
<comment type="cofactor">
    <cofactor evidence="1">
        <name>FAD</name>
        <dbReference type="ChEBI" id="CHEBI:57692"/>
    </cofactor>
</comment>
<keyword evidence="8" id="KW-1185">Reference proteome</keyword>
<comment type="similarity">
    <text evidence="2">Belongs to the oxygen-dependent FAD-linked oxidoreductase family.</text>
</comment>
<dbReference type="PANTHER" id="PTHR42973">
    <property type="entry name" value="BINDING OXIDOREDUCTASE, PUTATIVE (AFU_ORTHOLOGUE AFUA_1G17690)-RELATED"/>
    <property type="match status" value="1"/>
</dbReference>
<dbReference type="Pfam" id="PF01565">
    <property type="entry name" value="FAD_binding_4"/>
    <property type="match status" value="1"/>
</dbReference>
<keyword evidence="5" id="KW-0560">Oxidoreductase</keyword>
<dbReference type="AlphaFoldDB" id="A0A8E2DWZ3"/>
<dbReference type="Proteomes" id="UP000250266">
    <property type="component" value="Unassembled WGS sequence"/>
</dbReference>
<reference evidence="7 8" key="1">
    <citation type="journal article" date="2016" name="Nat. Commun.">
        <title>Ectomycorrhizal ecology is imprinted in the genome of the dominant symbiotic fungus Cenococcum geophilum.</title>
        <authorList>
            <consortium name="DOE Joint Genome Institute"/>
            <person name="Peter M."/>
            <person name="Kohler A."/>
            <person name="Ohm R.A."/>
            <person name="Kuo A."/>
            <person name="Krutzmann J."/>
            <person name="Morin E."/>
            <person name="Arend M."/>
            <person name="Barry K.W."/>
            <person name="Binder M."/>
            <person name="Choi C."/>
            <person name="Clum A."/>
            <person name="Copeland A."/>
            <person name="Grisel N."/>
            <person name="Haridas S."/>
            <person name="Kipfer T."/>
            <person name="LaButti K."/>
            <person name="Lindquist E."/>
            <person name="Lipzen A."/>
            <person name="Maire R."/>
            <person name="Meier B."/>
            <person name="Mihaltcheva S."/>
            <person name="Molinier V."/>
            <person name="Murat C."/>
            <person name="Poggeler S."/>
            <person name="Quandt C.A."/>
            <person name="Sperisen C."/>
            <person name="Tritt A."/>
            <person name="Tisserant E."/>
            <person name="Crous P.W."/>
            <person name="Henrissat B."/>
            <person name="Nehls U."/>
            <person name="Egli S."/>
            <person name="Spatafora J.W."/>
            <person name="Grigoriev I.V."/>
            <person name="Martin F.M."/>
        </authorList>
    </citation>
    <scope>NUCLEOTIDE SEQUENCE [LARGE SCALE GENOMIC DNA]</scope>
    <source>
        <strain evidence="7 8">CBS 459.81</strain>
    </source>
</reference>
<dbReference type="Pfam" id="PF08031">
    <property type="entry name" value="BBE"/>
    <property type="match status" value="1"/>
</dbReference>
<evidence type="ECO:0000256" key="2">
    <source>
        <dbReference type="ARBA" id="ARBA00005466"/>
    </source>
</evidence>
<dbReference type="InterPro" id="IPR016166">
    <property type="entry name" value="FAD-bd_PCMH"/>
</dbReference>
<evidence type="ECO:0000256" key="4">
    <source>
        <dbReference type="ARBA" id="ARBA00022827"/>
    </source>
</evidence>
<evidence type="ECO:0000256" key="5">
    <source>
        <dbReference type="ARBA" id="ARBA00023002"/>
    </source>
</evidence>
<dbReference type="PANTHER" id="PTHR42973:SF9">
    <property type="entry name" value="FAD-BINDING PCMH-TYPE DOMAIN-CONTAINING PROTEIN-RELATED"/>
    <property type="match status" value="1"/>
</dbReference>
<dbReference type="EMBL" id="KV745931">
    <property type="protein sequence ID" value="OCK73149.1"/>
    <property type="molecule type" value="Genomic_DNA"/>
</dbReference>